<dbReference type="AlphaFoldDB" id="A0A974SNX4"/>
<evidence type="ECO:0000256" key="3">
    <source>
        <dbReference type="SAM" id="SignalP"/>
    </source>
</evidence>
<feature type="domain" description="HIRAN" evidence="4">
    <location>
        <begin position="27"/>
        <end position="125"/>
    </location>
</feature>
<evidence type="ECO:0000259" key="4">
    <source>
        <dbReference type="SMART" id="SM00910"/>
    </source>
</evidence>
<keyword evidence="2" id="KW-0378">Hydrolase</keyword>
<dbReference type="KEGG" id="ares:IWH25_18745"/>
<sequence length="125" mass="14234">MPFRRTIASLLLAAFAAGAGAAERVQVLVQRSPLAGSQYYALSAVWQQIRPGDKLLLTREPDNRHDGNAIRVEWNGRRLGYVPRAENRALAAAMDRGERVEARVARLREHRDPWQRVEFEVYLLL</sequence>
<proteinExistence type="predicted"/>
<keyword evidence="6" id="KW-1185">Reference proteome</keyword>
<dbReference type="Proteomes" id="UP000663444">
    <property type="component" value="Chromosome"/>
</dbReference>
<dbReference type="SMART" id="SM00910">
    <property type="entry name" value="HIRAN"/>
    <property type="match status" value="1"/>
</dbReference>
<dbReference type="GO" id="GO:0016818">
    <property type="term" value="F:hydrolase activity, acting on acid anhydrides, in phosphorus-containing anhydrides"/>
    <property type="evidence" value="ECO:0007669"/>
    <property type="project" value="InterPro"/>
</dbReference>
<feature type="signal peptide" evidence="3">
    <location>
        <begin position="1"/>
        <end position="21"/>
    </location>
</feature>
<keyword evidence="1" id="KW-0479">Metal-binding</keyword>
<keyword evidence="3" id="KW-0732">Signal</keyword>
<dbReference type="GO" id="GO:0003676">
    <property type="term" value="F:nucleic acid binding"/>
    <property type="evidence" value="ECO:0007669"/>
    <property type="project" value="InterPro"/>
</dbReference>
<accession>A0A974SNX4</accession>
<protein>
    <submittedName>
        <fullName evidence="5">HIRAN domain-containing protein</fullName>
    </submittedName>
</protein>
<name>A0A974SNX4_9RHOO</name>
<evidence type="ECO:0000256" key="2">
    <source>
        <dbReference type="ARBA" id="ARBA00022801"/>
    </source>
</evidence>
<evidence type="ECO:0000256" key="1">
    <source>
        <dbReference type="ARBA" id="ARBA00022723"/>
    </source>
</evidence>
<evidence type="ECO:0000313" key="6">
    <source>
        <dbReference type="Proteomes" id="UP000663444"/>
    </source>
</evidence>
<dbReference type="GO" id="GO:0008270">
    <property type="term" value="F:zinc ion binding"/>
    <property type="evidence" value="ECO:0007669"/>
    <property type="project" value="InterPro"/>
</dbReference>
<reference evidence="5" key="1">
    <citation type="submission" date="2020-11" db="EMBL/GenBank/DDBJ databases">
        <title>Azospira restricta DSM 18626 genome sequence.</title>
        <authorList>
            <person name="Moe W.M."/>
        </authorList>
    </citation>
    <scope>NUCLEOTIDE SEQUENCE</scope>
    <source>
        <strain evidence="5">DSM 18626</strain>
    </source>
</reference>
<dbReference type="EMBL" id="CP064781">
    <property type="protein sequence ID" value="QRJ63745.1"/>
    <property type="molecule type" value="Genomic_DNA"/>
</dbReference>
<evidence type="ECO:0000313" key="5">
    <source>
        <dbReference type="EMBL" id="QRJ63745.1"/>
    </source>
</evidence>
<dbReference type="Pfam" id="PF08797">
    <property type="entry name" value="HIRAN"/>
    <property type="match status" value="1"/>
</dbReference>
<dbReference type="RefSeq" id="WP_203387278.1">
    <property type="nucleotide sequence ID" value="NZ_CP064781.1"/>
</dbReference>
<dbReference type="InterPro" id="IPR014905">
    <property type="entry name" value="HIRAN"/>
</dbReference>
<dbReference type="Gene3D" id="3.30.70.2330">
    <property type="match status" value="1"/>
</dbReference>
<feature type="chain" id="PRO_5037845962" evidence="3">
    <location>
        <begin position="22"/>
        <end position="125"/>
    </location>
</feature>
<gene>
    <name evidence="5" type="ORF">IWH25_18745</name>
</gene>
<organism evidence="5 6">
    <name type="scientific">Azospira restricta</name>
    <dbReference type="NCBI Taxonomy" id="404405"/>
    <lineage>
        <taxon>Bacteria</taxon>
        <taxon>Pseudomonadati</taxon>
        <taxon>Pseudomonadota</taxon>
        <taxon>Betaproteobacteria</taxon>
        <taxon>Rhodocyclales</taxon>
        <taxon>Rhodocyclaceae</taxon>
        <taxon>Azospira</taxon>
    </lineage>
</organism>